<organism evidence="2">
    <name type="scientific">marine metagenome</name>
    <dbReference type="NCBI Taxonomy" id="408172"/>
    <lineage>
        <taxon>unclassified sequences</taxon>
        <taxon>metagenomes</taxon>
        <taxon>ecological metagenomes</taxon>
    </lineage>
</organism>
<dbReference type="EMBL" id="UINC01097170">
    <property type="protein sequence ID" value="SVC54655.1"/>
    <property type="molecule type" value="Genomic_DNA"/>
</dbReference>
<protein>
    <recommendedName>
        <fullName evidence="1">ABM domain-containing protein</fullName>
    </recommendedName>
</protein>
<feature type="domain" description="ABM" evidence="1">
    <location>
        <begin position="4"/>
        <end position="35"/>
    </location>
</feature>
<proteinExistence type="predicted"/>
<accession>A0A382N2W2</accession>
<gene>
    <name evidence="2" type="ORF">METZ01_LOCUS307509</name>
</gene>
<evidence type="ECO:0000259" key="1">
    <source>
        <dbReference type="Pfam" id="PF03992"/>
    </source>
</evidence>
<dbReference type="InterPro" id="IPR007138">
    <property type="entry name" value="ABM_dom"/>
</dbReference>
<reference evidence="2" key="1">
    <citation type="submission" date="2018-05" db="EMBL/GenBank/DDBJ databases">
        <authorList>
            <person name="Lanie J.A."/>
            <person name="Ng W.-L."/>
            <person name="Kazmierczak K.M."/>
            <person name="Andrzejewski T.M."/>
            <person name="Davidsen T.M."/>
            <person name="Wayne K.J."/>
            <person name="Tettelin H."/>
            <person name="Glass J.I."/>
            <person name="Rusch D."/>
            <person name="Podicherti R."/>
            <person name="Tsui H.-C.T."/>
            <person name="Winkler M.E."/>
        </authorList>
    </citation>
    <scope>NUCLEOTIDE SEQUENCE</scope>
</reference>
<name>A0A382N2W2_9ZZZZ</name>
<evidence type="ECO:0000313" key="2">
    <source>
        <dbReference type="EMBL" id="SVC54655.1"/>
    </source>
</evidence>
<sequence length="66" mass="7322">MKGDEPGDYISHTTWETRDAFEDWTKSEHFANAHRQAGPATGVILGHPEVSYYEAVLVESTEGVLS</sequence>
<dbReference type="SUPFAM" id="SSF54909">
    <property type="entry name" value="Dimeric alpha+beta barrel"/>
    <property type="match status" value="1"/>
</dbReference>
<dbReference type="InterPro" id="IPR011008">
    <property type="entry name" value="Dimeric_a/b-barrel"/>
</dbReference>
<dbReference type="Gene3D" id="3.30.70.100">
    <property type="match status" value="1"/>
</dbReference>
<dbReference type="AlphaFoldDB" id="A0A382N2W2"/>
<dbReference type="Pfam" id="PF03992">
    <property type="entry name" value="ABM"/>
    <property type="match status" value="1"/>
</dbReference>